<dbReference type="AlphaFoldDB" id="A0A2S2CZP4"/>
<geneLocation type="plasmid" evidence="2 3">
    <name>unnamed3</name>
</geneLocation>
<evidence type="ECO:0000313" key="3">
    <source>
        <dbReference type="Proteomes" id="UP000245629"/>
    </source>
</evidence>
<proteinExistence type="predicted"/>
<evidence type="ECO:0000256" key="1">
    <source>
        <dbReference type="SAM" id="MobiDB-lite"/>
    </source>
</evidence>
<dbReference type="EMBL" id="CP029358">
    <property type="protein sequence ID" value="AWK89981.1"/>
    <property type="molecule type" value="Genomic_DNA"/>
</dbReference>
<reference evidence="3" key="1">
    <citation type="submission" date="2018-05" db="EMBL/GenBank/DDBJ databases">
        <title>Azospirillum thermophila sp. nov., a novel isolated from hot spring.</title>
        <authorList>
            <person name="Zhao Z."/>
        </authorList>
    </citation>
    <scope>NUCLEOTIDE SEQUENCE [LARGE SCALE GENOMIC DNA]</scope>
    <source>
        <strain evidence="3">CFH 70021</strain>
        <plasmid evidence="3">unnamed3</plasmid>
    </source>
</reference>
<gene>
    <name evidence="2" type="ORF">DEW08_28680</name>
</gene>
<accession>A0A2S2CZP4</accession>
<dbReference type="KEGG" id="azz:DEW08_28680"/>
<keyword evidence="2" id="KW-0614">Plasmid</keyword>
<sequence>MSKARGRDRGRLPRHRVRQPRRPAEPQARRRRRRRSKRPGDRPGLAGARRQPPAINPRRSPGPSYRCSSPCTSRR</sequence>
<dbReference type="Proteomes" id="UP000245629">
    <property type="component" value="Plasmid unnamed3"/>
</dbReference>
<name>A0A2S2CZP4_9PROT</name>
<protein>
    <submittedName>
        <fullName evidence="2">Uncharacterized protein</fullName>
    </submittedName>
</protein>
<feature type="compositionally biased region" description="Basic residues" evidence="1">
    <location>
        <begin position="12"/>
        <end position="21"/>
    </location>
</feature>
<feature type="region of interest" description="Disordered" evidence="1">
    <location>
        <begin position="1"/>
        <end position="75"/>
    </location>
</feature>
<evidence type="ECO:0000313" key="2">
    <source>
        <dbReference type="EMBL" id="AWK89981.1"/>
    </source>
</evidence>
<feature type="compositionally biased region" description="Basic and acidic residues" evidence="1">
    <location>
        <begin position="1"/>
        <end position="11"/>
    </location>
</feature>
<feature type="compositionally biased region" description="Polar residues" evidence="1">
    <location>
        <begin position="66"/>
        <end position="75"/>
    </location>
</feature>
<keyword evidence="3" id="KW-1185">Reference proteome</keyword>
<organism evidence="2 3">
    <name type="scientific">Azospirillum thermophilum</name>
    <dbReference type="NCBI Taxonomy" id="2202148"/>
    <lineage>
        <taxon>Bacteria</taxon>
        <taxon>Pseudomonadati</taxon>
        <taxon>Pseudomonadota</taxon>
        <taxon>Alphaproteobacteria</taxon>
        <taxon>Rhodospirillales</taxon>
        <taxon>Azospirillaceae</taxon>
        <taxon>Azospirillum</taxon>
    </lineage>
</organism>